<feature type="transmembrane region" description="Helical" evidence="10">
    <location>
        <begin position="174"/>
        <end position="196"/>
    </location>
</feature>
<feature type="transmembrane region" description="Helical" evidence="10">
    <location>
        <begin position="117"/>
        <end position="138"/>
    </location>
</feature>
<dbReference type="SUPFAM" id="SSF103506">
    <property type="entry name" value="Mitochondrial carrier"/>
    <property type="match status" value="1"/>
</dbReference>
<evidence type="ECO:0000313" key="11">
    <source>
        <dbReference type="EMBL" id="KAF6165675.1"/>
    </source>
</evidence>
<dbReference type="AlphaFoldDB" id="A0A7J7NER5"/>
<dbReference type="EMBL" id="JACGCM010000816">
    <property type="protein sequence ID" value="KAF6165675.1"/>
    <property type="molecule type" value="Genomic_DNA"/>
</dbReference>
<gene>
    <name evidence="11" type="ORF">GIB67_012572</name>
</gene>
<sequence>MILTNKVIATNDGKPLPLYQKALCGLTAGAIGVSVRSPADLALIWMQADATLPLTQRKNYKNAFHYLARISADEGVTDLWKGARPTVVRAMALNMGMLASYDQSVELFKDQLGFGEASTVVGASAVSGFFAAVFSLPFDYVKTQIQKMQPDATGKYPDSGKYHNYRDSRHNCRYSCSFIFASSLAFLAVLIISLVMGIVLNYTMFLCTSISYVLITTIVGVLKGVGSTILGFVLLGGVQVHALNLTGLVVYGTHMLSFSKEEASNGRHYLTLKLIINRTK</sequence>
<organism evidence="11 12">
    <name type="scientific">Kingdonia uniflora</name>
    <dbReference type="NCBI Taxonomy" id="39325"/>
    <lineage>
        <taxon>Eukaryota</taxon>
        <taxon>Viridiplantae</taxon>
        <taxon>Streptophyta</taxon>
        <taxon>Embryophyta</taxon>
        <taxon>Tracheophyta</taxon>
        <taxon>Spermatophyta</taxon>
        <taxon>Magnoliopsida</taxon>
        <taxon>Ranunculales</taxon>
        <taxon>Circaeasteraceae</taxon>
        <taxon>Kingdonia</taxon>
    </lineage>
</organism>
<keyword evidence="3 9" id="KW-0813">Transport</keyword>
<proteinExistence type="inferred from homology"/>
<comment type="similarity">
    <text evidence="2 9">Belongs to the mitochondrial carrier (TC 2.A.29) family.</text>
</comment>
<evidence type="ECO:0000256" key="3">
    <source>
        <dbReference type="ARBA" id="ARBA00022448"/>
    </source>
</evidence>
<dbReference type="OrthoDB" id="756301at2759"/>
<evidence type="ECO:0000256" key="8">
    <source>
        <dbReference type="PROSITE-ProRule" id="PRU00282"/>
    </source>
</evidence>
<evidence type="ECO:0000256" key="6">
    <source>
        <dbReference type="ARBA" id="ARBA00022989"/>
    </source>
</evidence>
<evidence type="ECO:0000313" key="12">
    <source>
        <dbReference type="Proteomes" id="UP000541444"/>
    </source>
</evidence>
<keyword evidence="6 10" id="KW-1133">Transmembrane helix</keyword>
<comment type="caution">
    <text evidence="11">The sequence shown here is derived from an EMBL/GenBank/DDBJ whole genome shotgun (WGS) entry which is preliminary data.</text>
</comment>
<keyword evidence="5" id="KW-0677">Repeat</keyword>
<evidence type="ECO:0000256" key="9">
    <source>
        <dbReference type="RuleBase" id="RU000488"/>
    </source>
</evidence>
<comment type="subcellular location">
    <subcellularLocation>
        <location evidence="1">Membrane</location>
        <topology evidence="1">Multi-pass membrane protein</topology>
    </subcellularLocation>
</comment>
<evidence type="ECO:0000256" key="7">
    <source>
        <dbReference type="ARBA" id="ARBA00023136"/>
    </source>
</evidence>
<feature type="transmembrane region" description="Helical" evidence="10">
    <location>
        <begin position="229"/>
        <end position="251"/>
    </location>
</feature>
<dbReference type="InterPro" id="IPR050391">
    <property type="entry name" value="Mito_Metabolite_Transporter"/>
</dbReference>
<evidence type="ECO:0000256" key="10">
    <source>
        <dbReference type="SAM" id="Phobius"/>
    </source>
</evidence>
<dbReference type="InterPro" id="IPR023395">
    <property type="entry name" value="MCP_dom_sf"/>
</dbReference>
<protein>
    <submittedName>
        <fullName evidence="11">Uncharacterized protein</fullName>
    </submittedName>
</protein>
<evidence type="ECO:0000256" key="5">
    <source>
        <dbReference type="ARBA" id="ARBA00022737"/>
    </source>
</evidence>
<evidence type="ECO:0000256" key="4">
    <source>
        <dbReference type="ARBA" id="ARBA00022692"/>
    </source>
</evidence>
<dbReference type="GO" id="GO:0016020">
    <property type="term" value="C:membrane"/>
    <property type="evidence" value="ECO:0007669"/>
    <property type="project" value="UniProtKB-SubCell"/>
</dbReference>
<keyword evidence="12" id="KW-1185">Reference proteome</keyword>
<dbReference type="PROSITE" id="PS50920">
    <property type="entry name" value="SOLCAR"/>
    <property type="match status" value="1"/>
</dbReference>
<dbReference type="InterPro" id="IPR018108">
    <property type="entry name" value="MCP_transmembrane"/>
</dbReference>
<name>A0A7J7NER5_9MAGN</name>
<accession>A0A7J7NER5</accession>
<reference evidence="11 12" key="1">
    <citation type="journal article" date="2020" name="IScience">
        <title>Genome Sequencing of the Endangered Kingdonia uniflora (Circaeasteraceae, Ranunculales) Reveals Potential Mechanisms of Evolutionary Specialization.</title>
        <authorList>
            <person name="Sun Y."/>
            <person name="Deng T."/>
            <person name="Zhang A."/>
            <person name="Moore M.J."/>
            <person name="Landis J.B."/>
            <person name="Lin N."/>
            <person name="Zhang H."/>
            <person name="Zhang X."/>
            <person name="Huang J."/>
            <person name="Zhang X."/>
            <person name="Sun H."/>
            <person name="Wang H."/>
        </authorList>
    </citation>
    <scope>NUCLEOTIDE SEQUENCE [LARGE SCALE GENOMIC DNA]</scope>
    <source>
        <strain evidence="11">TB1705</strain>
        <tissue evidence="11">Leaf</tissue>
    </source>
</reference>
<dbReference type="Pfam" id="PF00153">
    <property type="entry name" value="Mito_carr"/>
    <property type="match status" value="1"/>
</dbReference>
<feature type="transmembrane region" description="Helical" evidence="10">
    <location>
        <begin position="202"/>
        <end position="222"/>
    </location>
</feature>
<evidence type="ECO:0000256" key="1">
    <source>
        <dbReference type="ARBA" id="ARBA00004141"/>
    </source>
</evidence>
<dbReference type="PANTHER" id="PTHR45618">
    <property type="entry name" value="MITOCHONDRIAL DICARBOXYLATE CARRIER-RELATED"/>
    <property type="match status" value="1"/>
</dbReference>
<keyword evidence="7 8" id="KW-0472">Membrane</keyword>
<dbReference type="Proteomes" id="UP000541444">
    <property type="component" value="Unassembled WGS sequence"/>
</dbReference>
<feature type="repeat" description="Solcar" evidence="8">
    <location>
        <begin position="16"/>
        <end position="107"/>
    </location>
</feature>
<evidence type="ECO:0000256" key="2">
    <source>
        <dbReference type="ARBA" id="ARBA00006375"/>
    </source>
</evidence>
<keyword evidence="4 8" id="KW-0812">Transmembrane</keyword>
<dbReference type="Gene3D" id="1.50.40.10">
    <property type="entry name" value="Mitochondrial carrier domain"/>
    <property type="match status" value="1"/>
</dbReference>